<name>A0ABV1H0J8_9BACT</name>
<proteinExistence type="inferred from homology"/>
<dbReference type="RefSeq" id="WP_019152355.1">
    <property type="nucleotide sequence ID" value="NZ_JBBMFL010000024.1"/>
</dbReference>
<accession>A0ABV1H0J8</accession>
<sequence>MARVLETPIQKRFSDIDPFQHVNNVSQQMYFDVGKTEYYEKILGAEVLSGDLRILTVSTATSYAGQVRMHDPVRVTTTCERIGTKSLTLFQQLLVGEEVRSESRSVMVVFDFARQRSEPVPEEWRRRLLAD</sequence>
<dbReference type="Proteomes" id="UP001460202">
    <property type="component" value="Unassembled WGS sequence"/>
</dbReference>
<dbReference type="GO" id="GO:0016787">
    <property type="term" value="F:hydrolase activity"/>
    <property type="evidence" value="ECO:0007669"/>
    <property type="project" value="UniProtKB-KW"/>
</dbReference>
<dbReference type="Pfam" id="PF13279">
    <property type="entry name" value="4HBT_2"/>
    <property type="match status" value="1"/>
</dbReference>
<evidence type="ECO:0000256" key="1">
    <source>
        <dbReference type="ARBA" id="ARBA00005953"/>
    </source>
</evidence>
<evidence type="ECO:0000313" key="4">
    <source>
        <dbReference type="Proteomes" id="UP001460202"/>
    </source>
</evidence>
<dbReference type="InterPro" id="IPR050563">
    <property type="entry name" value="4-hydroxybenzoyl-CoA_TE"/>
</dbReference>
<evidence type="ECO:0000313" key="3">
    <source>
        <dbReference type="EMBL" id="MEQ2546193.1"/>
    </source>
</evidence>
<dbReference type="CDD" id="cd00586">
    <property type="entry name" value="4HBT"/>
    <property type="match status" value="1"/>
</dbReference>
<comment type="similarity">
    <text evidence="1">Belongs to the 4-hydroxybenzoyl-CoA thioesterase family.</text>
</comment>
<evidence type="ECO:0000256" key="2">
    <source>
        <dbReference type="ARBA" id="ARBA00022801"/>
    </source>
</evidence>
<keyword evidence="2 3" id="KW-0378">Hydrolase</keyword>
<dbReference type="GeneID" id="78179370"/>
<protein>
    <submittedName>
        <fullName evidence="3">Thioesterase family protein</fullName>
        <ecNumber evidence="3">3.1.2.-</ecNumber>
    </submittedName>
</protein>
<dbReference type="EC" id="3.1.2.-" evidence="3"/>
<comment type="caution">
    <text evidence="3">The sequence shown here is derived from an EMBL/GenBank/DDBJ whole genome shotgun (WGS) entry which is preliminary data.</text>
</comment>
<keyword evidence="4" id="KW-1185">Reference proteome</keyword>
<dbReference type="PANTHER" id="PTHR31793">
    <property type="entry name" value="4-HYDROXYBENZOYL-COA THIOESTERASE FAMILY MEMBER"/>
    <property type="match status" value="1"/>
</dbReference>
<dbReference type="Gene3D" id="3.10.129.10">
    <property type="entry name" value="Hotdog Thioesterase"/>
    <property type="match status" value="1"/>
</dbReference>
<dbReference type="EMBL" id="JBBMFL010000024">
    <property type="protein sequence ID" value="MEQ2546193.1"/>
    <property type="molecule type" value="Genomic_DNA"/>
</dbReference>
<dbReference type="InterPro" id="IPR029069">
    <property type="entry name" value="HotDog_dom_sf"/>
</dbReference>
<gene>
    <name evidence="3" type="ORF">WMO46_14695</name>
</gene>
<dbReference type="PANTHER" id="PTHR31793:SF27">
    <property type="entry name" value="NOVEL THIOESTERASE SUPERFAMILY DOMAIN AND SAPOSIN A-TYPE DOMAIN CONTAINING PROTEIN (0610012H03RIK)"/>
    <property type="match status" value="1"/>
</dbReference>
<dbReference type="SUPFAM" id="SSF54637">
    <property type="entry name" value="Thioesterase/thiol ester dehydrase-isomerase"/>
    <property type="match status" value="1"/>
</dbReference>
<reference evidence="3 4" key="1">
    <citation type="submission" date="2024-03" db="EMBL/GenBank/DDBJ databases">
        <title>Human intestinal bacterial collection.</title>
        <authorList>
            <person name="Pauvert C."/>
            <person name="Hitch T.C.A."/>
            <person name="Clavel T."/>
        </authorList>
    </citation>
    <scope>NUCLEOTIDE SEQUENCE [LARGE SCALE GENOMIC DNA]</scope>
    <source>
        <strain evidence="3 4">CLA-KB-H122</strain>
    </source>
</reference>
<organism evidence="3 4">
    <name type="scientific">Alistipes intestinihominis</name>
    <dbReference type="NCBI Taxonomy" id="3133172"/>
    <lineage>
        <taxon>Bacteria</taxon>
        <taxon>Pseudomonadati</taxon>
        <taxon>Bacteroidota</taxon>
        <taxon>Bacteroidia</taxon>
        <taxon>Bacteroidales</taxon>
        <taxon>Rikenellaceae</taxon>
        <taxon>Alistipes</taxon>
    </lineage>
</organism>